<dbReference type="PANTHER" id="PTHR34696:SF1">
    <property type="entry name" value="PHOSPHORIBOSYLFORMYLGLYCINAMIDINE SYNTHASE SUBUNIT PURS"/>
    <property type="match status" value="1"/>
</dbReference>
<comment type="subcellular location">
    <subcellularLocation>
        <location evidence="6">Cytoplasm</location>
    </subcellularLocation>
</comment>
<dbReference type="GO" id="GO:0004642">
    <property type="term" value="F:phosphoribosylformylglycinamidine synthase activity"/>
    <property type="evidence" value="ECO:0007669"/>
    <property type="project" value="UniProtKB-EC"/>
</dbReference>
<dbReference type="EC" id="6.3.5.3" evidence="6"/>
<comment type="pathway">
    <text evidence="6">Purine metabolism; IMP biosynthesis via de novo pathway; 5-amino-1-(5-phospho-D-ribosyl)imidazole from N(2)-formyl-N(1)-(5-phospho-D-ribosyl)glycinamide: step 1/2.</text>
</comment>
<proteinExistence type="inferred from homology"/>
<dbReference type="HAMAP" id="MF_01926">
    <property type="entry name" value="PurS"/>
    <property type="match status" value="1"/>
</dbReference>
<comment type="catalytic activity">
    <reaction evidence="6">
        <text>N(2)-formyl-N(1)-(5-phospho-beta-D-ribosyl)glycinamide + L-glutamine + ATP + H2O = 2-formamido-N(1)-(5-O-phospho-beta-D-ribosyl)acetamidine + L-glutamate + ADP + phosphate + H(+)</text>
        <dbReference type="Rhea" id="RHEA:17129"/>
        <dbReference type="ChEBI" id="CHEBI:15377"/>
        <dbReference type="ChEBI" id="CHEBI:15378"/>
        <dbReference type="ChEBI" id="CHEBI:29985"/>
        <dbReference type="ChEBI" id="CHEBI:30616"/>
        <dbReference type="ChEBI" id="CHEBI:43474"/>
        <dbReference type="ChEBI" id="CHEBI:58359"/>
        <dbReference type="ChEBI" id="CHEBI:147286"/>
        <dbReference type="ChEBI" id="CHEBI:147287"/>
        <dbReference type="ChEBI" id="CHEBI:456216"/>
        <dbReference type="EC" id="6.3.5.3"/>
    </reaction>
</comment>
<keyword evidence="8" id="KW-1185">Reference proteome</keyword>
<dbReference type="InterPro" id="IPR003850">
    <property type="entry name" value="PurS"/>
</dbReference>
<evidence type="ECO:0000256" key="6">
    <source>
        <dbReference type="HAMAP-Rule" id="MF_01926"/>
    </source>
</evidence>
<evidence type="ECO:0000313" key="8">
    <source>
        <dbReference type="Proteomes" id="UP001522905"/>
    </source>
</evidence>
<comment type="similarity">
    <text evidence="6">Belongs to the PurS family.</text>
</comment>
<dbReference type="SUPFAM" id="SSF82697">
    <property type="entry name" value="PurS-like"/>
    <property type="match status" value="1"/>
</dbReference>
<evidence type="ECO:0000256" key="5">
    <source>
        <dbReference type="ARBA" id="ARBA00022840"/>
    </source>
</evidence>
<dbReference type="InterPro" id="IPR036604">
    <property type="entry name" value="PurS-like_sf"/>
</dbReference>
<keyword evidence="4 6" id="KW-0658">Purine biosynthesis</keyword>
<evidence type="ECO:0000256" key="2">
    <source>
        <dbReference type="ARBA" id="ARBA00022598"/>
    </source>
</evidence>
<keyword evidence="5 6" id="KW-0067">ATP-binding</keyword>
<dbReference type="RefSeq" id="WP_220728102.1">
    <property type="nucleotide sequence ID" value="NZ_BPLL01000001.1"/>
</dbReference>
<dbReference type="Proteomes" id="UP001522905">
    <property type="component" value="Unassembled WGS sequence"/>
</dbReference>
<keyword evidence="3 6" id="KW-0547">Nucleotide-binding</keyword>
<reference evidence="7 8" key="1">
    <citation type="submission" date="2021-11" db="EMBL/GenBank/DDBJ databases">
        <title>Comparative genomics of bee honey and flower isolates.</title>
        <authorList>
            <person name="Bechtner J.D."/>
            <person name="Gallus M.K."/>
            <person name="Ehrmann M."/>
        </authorList>
    </citation>
    <scope>NUCLEOTIDE SEQUENCE [LARGE SCALE GENOMIC DNA]</scope>
    <source>
        <strain evidence="7 8">M161</strain>
    </source>
</reference>
<evidence type="ECO:0000313" key="7">
    <source>
        <dbReference type="EMBL" id="MCK8624266.1"/>
    </source>
</evidence>
<dbReference type="PANTHER" id="PTHR34696">
    <property type="entry name" value="PHOSPHORIBOSYLFORMYLGLYCINAMIDINE SYNTHASE SUBUNIT PURS"/>
    <property type="match status" value="1"/>
</dbReference>
<dbReference type="EMBL" id="JAJIAO010000001">
    <property type="protein sequence ID" value="MCK8624266.1"/>
    <property type="molecule type" value="Genomic_DNA"/>
</dbReference>
<evidence type="ECO:0000256" key="1">
    <source>
        <dbReference type="ARBA" id="ARBA00022490"/>
    </source>
</evidence>
<keyword evidence="2 6" id="KW-0436">Ligase</keyword>
<dbReference type="NCBIfam" id="NF004630">
    <property type="entry name" value="PRK05974.1"/>
    <property type="match status" value="1"/>
</dbReference>
<sequence length="84" mass="9587">MYLAKIFVTHKKSILDPQGEAIKNALHRLDYEAVENVSQGKYFETTLNCDSEDKAKQITDSICDSLLANPNMETYRFEIEKVGD</sequence>
<dbReference type="Pfam" id="PF02700">
    <property type="entry name" value="PurS"/>
    <property type="match status" value="1"/>
</dbReference>
<comment type="caution">
    <text evidence="7">The sequence shown here is derived from an EMBL/GenBank/DDBJ whole genome shotgun (WGS) entry which is preliminary data.</text>
</comment>
<comment type="function">
    <text evidence="6">Part of the phosphoribosylformylglycinamidine synthase complex involved in the purines biosynthetic pathway. Catalyzes the ATP-dependent conversion of formylglycinamide ribonucleotide (FGAR) and glutamine to yield formylglycinamidine ribonucleotide (FGAM) and glutamate. The FGAM synthase complex is composed of three subunits. PurQ produces an ammonia molecule by converting glutamine to glutamate. PurL transfers the ammonia molecule to FGAR to form FGAM in an ATP-dependent manner. PurS interacts with PurQ and PurL and is thought to assist in the transfer of the ammonia molecule from PurQ to PurL.</text>
</comment>
<comment type="subunit">
    <text evidence="6">Part of the FGAM synthase complex composed of 1 PurL, 1 PurQ and 2 PurS subunits.</text>
</comment>
<dbReference type="NCBIfam" id="TIGR00302">
    <property type="entry name" value="phosphoribosylformylglycinamidine synthase subunit PurS"/>
    <property type="match status" value="1"/>
</dbReference>
<organism evidence="7 8">
    <name type="scientific">Apilactobacillus xinyiensis</name>
    <dbReference type="NCBI Taxonomy" id="2841032"/>
    <lineage>
        <taxon>Bacteria</taxon>
        <taxon>Bacillati</taxon>
        <taxon>Bacillota</taxon>
        <taxon>Bacilli</taxon>
        <taxon>Lactobacillales</taxon>
        <taxon>Lactobacillaceae</taxon>
        <taxon>Apilactobacillus</taxon>
    </lineage>
</organism>
<evidence type="ECO:0000256" key="3">
    <source>
        <dbReference type="ARBA" id="ARBA00022741"/>
    </source>
</evidence>
<keyword evidence="1 6" id="KW-0963">Cytoplasm</keyword>
<gene>
    <name evidence="6 7" type="primary">purS</name>
    <name evidence="7" type="ORF">LNP07_01840</name>
</gene>
<dbReference type="Gene3D" id="3.30.1280.10">
    <property type="entry name" value="Phosphoribosylformylglycinamidine synthase subunit PurS"/>
    <property type="match status" value="1"/>
</dbReference>
<protein>
    <recommendedName>
        <fullName evidence="6">Phosphoribosylformylglycinamidine synthase subunit PurS</fullName>
        <shortName evidence="6">FGAM synthase</shortName>
        <ecNumber evidence="6">6.3.5.3</ecNumber>
    </recommendedName>
    <alternativeName>
        <fullName evidence="6">Formylglycinamide ribonucleotide amidotransferase subunit III</fullName>
        <shortName evidence="6">FGAR amidotransferase III</shortName>
        <shortName evidence="6">FGAR-AT III</shortName>
    </alternativeName>
    <alternativeName>
        <fullName evidence="6">Phosphoribosylformylglycinamidine synthase subunit III</fullName>
    </alternativeName>
</protein>
<evidence type="ECO:0000256" key="4">
    <source>
        <dbReference type="ARBA" id="ARBA00022755"/>
    </source>
</evidence>
<name>A0ABT0I124_9LACO</name>
<accession>A0ABT0I124</accession>